<dbReference type="Pfam" id="PF01963">
    <property type="entry name" value="TraB_PrgY_gumN"/>
    <property type="match status" value="1"/>
</dbReference>
<dbReference type="CDD" id="cd14789">
    <property type="entry name" value="Tiki"/>
    <property type="match status" value="1"/>
</dbReference>
<name>A0A3L9YEL2_9FLAO</name>
<dbReference type="PANTHER" id="PTHR40590:SF1">
    <property type="entry name" value="CYTOPLASMIC PROTEIN"/>
    <property type="match status" value="1"/>
</dbReference>
<evidence type="ECO:0000313" key="3">
    <source>
        <dbReference type="Proteomes" id="UP000271339"/>
    </source>
</evidence>
<dbReference type="RefSeq" id="WP_121907762.1">
    <property type="nucleotide sequence ID" value="NZ_REFC01000013.1"/>
</dbReference>
<dbReference type="PROSITE" id="PS51257">
    <property type="entry name" value="PROKAR_LIPOPROTEIN"/>
    <property type="match status" value="1"/>
</dbReference>
<evidence type="ECO:0000313" key="2">
    <source>
        <dbReference type="EMBL" id="RMA58824.1"/>
    </source>
</evidence>
<accession>A0A3L9YEL2</accession>
<evidence type="ECO:0000256" key="1">
    <source>
        <dbReference type="SAM" id="SignalP"/>
    </source>
</evidence>
<feature type="signal peptide" evidence="1">
    <location>
        <begin position="1"/>
        <end position="23"/>
    </location>
</feature>
<organism evidence="2 3">
    <name type="scientific">Ulvibacter antarcticus</name>
    <dbReference type="NCBI Taxonomy" id="442714"/>
    <lineage>
        <taxon>Bacteria</taxon>
        <taxon>Pseudomonadati</taxon>
        <taxon>Bacteroidota</taxon>
        <taxon>Flavobacteriia</taxon>
        <taxon>Flavobacteriales</taxon>
        <taxon>Flavobacteriaceae</taxon>
        <taxon>Ulvibacter</taxon>
    </lineage>
</organism>
<keyword evidence="1" id="KW-0732">Signal</keyword>
<sequence>MFKAFTHFFYLLLFFIISQACLAQNRDDYKLLWEIDHQNNTKKSYLFGTMHVKDERAFKFSDALIPALEKSEMFALEIHPDSVTNSLGDNFFASGLENSFKRILTADEYKRLSKRFYEINGIEIDSFPLQHPLMIEAMLSEEVERETDKRTFLDAYLFGIANNLDKQITGLEKVEDQLPPIESIDDEEIRRSVLEILNSNAEERNLFLEKLTDIYYRGDIEEILTFATGLNAIDKIMKKRNITMANSMDKIMQQSSVFAAVGTAHLPGKFGIIELLREKGYEVRKVEATFDNPSEEYKIVPNLKKWHIDDNSELGLRVATPTKSVPLDVVDKVRTMTATDLIYGGTFTYMAIDLRETGYNKDFDYVENIIKNQIDESNEELISQKDFKRNGIDFTEILIKKGKSITRMQIALANSILYSFFIENSIDEINSEYANAFFDSIFIYEPKFPASVWKTNKNDLGAYSISVPGQVQDLSRIVPNPNGDENTLYDLKIFTSQDKEQEMLYLLRYNDQPMGYYIDNEDDYLAYFNTYFSERGTMLGEPKAIEIDGHKGFEYEVALSDKYNTLAKVILRGNRTFMMLAQKLNETEKVPKENKFFKSFSFNTFEKTVLDTIITSHQNYRFNFRKESQIETDTLYPTNSEFNSSITYSTTSPTSGGVYNLQQLEFKKYAKHKSVDQFYTDYLQTLLETGDTIVSNKSIEIQGNEAREVLIHNKNTHIRQRMRLLLHENVLSLLLTYLSEEELEQGSSDAFFNSFVILNKSKTKFDITSSKSNEIFKNLKSKDSVVFENAINAFNYYIFTSEDYALLKKNLNRNYGDNVKDTRVKQNIINELFLLDEPNTLATLKEYYRSGKAANQTKITILEELPLLSDPTISETFFELIEEDKPIRKNNSYDIFYRLSDSISLFTDHQETTLKLIETNDFRDKLLEQYTSKIQYDSSYVKKTTAVLEKFMSYSMEDIENYVQLDLRNTYDYLNYQLIHNYINLIEVLRLDDPEYVDILKTIAQSVEDRNWLKTEALFTAIELNMDISPQLMTSAFQDLYSRFELMELMISLGRSSEIPQQYLEQEELAKLSLFNSVGNSSDAYPDEITYLGEMDHLGKKYLVYNYGYSSASEATEKPEKVELYMGISEAQQSIDLDNFELNDVYFNPSDLTENWREDARSFLSELFSTE</sequence>
<dbReference type="AlphaFoldDB" id="A0A3L9YEL2"/>
<dbReference type="PANTHER" id="PTHR40590">
    <property type="entry name" value="CYTOPLASMIC PROTEIN-RELATED"/>
    <property type="match status" value="1"/>
</dbReference>
<dbReference type="OrthoDB" id="9798714at2"/>
<comment type="caution">
    <text evidence="2">The sequence shown here is derived from an EMBL/GenBank/DDBJ whole genome shotgun (WGS) entry which is preliminary data.</text>
</comment>
<proteinExistence type="predicted"/>
<dbReference type="InterPro" id="IPR002816">
    <property type="entry name" value="TraB/PrgY/GumN_fam"/>
</dbReference>
<dbReference type="InterPro" id="IPR047111">
    <property type="entry name" value="YbaP-like"/>
</dbReference>
<dbReference type="EMBL" id="REFC01000013">
    <property type="protein sequence ID" value="RMA58824.1"/>
    <property type="molecule type" value="Genomic_DNA"/>
</dbReference>
<protein>
    <submittedName>
        <fullName evidence="2">Uncharacterized protein YbaP (TraB family)</fullName>
    </submittedName>
</protein>
<reference evidence="2 3" key="1">
    <citation type="submission" date="2018-10" db="EMBL/GenBank/DDBJ databases">
        <title>Genomic Encyclopedia of Archaeal and Bacterial Type Strains, Phase II (KMG-II): from individual species to whole genera.</title>
        <authorList>
            <person name="Goeker M."/>
        </authorList>
    </citation>
    <scope>NUCLEOTIDE SEQUENCE [LARGE SCALE GENOMIC DNA]</scope>
    <source>
        <strain evidence="2 3">DSM 23424</strain>
    </source>
</reference>
<feature type="chain" id="PRO_5018287171" evidence="1">
    <location>
        <begin position="24"/>
        <end position="1171"/>
    </location>
</feature>
<dbReference type="Proteomes" id="UP000271339">
    <property type="component" value="Unassembled WGS sequence"/>
</dbReference>
<keyword evidence="3" id="KW-1185">Reference proteome</keyword>
<gene>
    <name evidence="2" type="ORF">BXY75_2203</name>
</gene>